<keyword evidence="3" id="KW-0813">Transport</keyword>
<evidence type="ECO:0000256" key="7">
    <source>
        <dbReference type="ARBA" id="ARBA00022729"/>
    </source>
</evidence>
<evidence type="ECO:0000313" key="21">
    <source>
        <dbReference type="Proteomes" id="UP000542125"/>
    </source>
</evidence>
<evidence type="ECO:0000256" key="3">
    <source>
        <dbReference type="ARBA" id="ARBA00022448"/>
    </source>
</evidence>
<gene>
    <name evidence="20" type="ORF">FHW18_001424</name>
</gene>
<feature type="region of interest" description="Disordered" evidence="15">
    <location>
        <begin position="53"/>
        <end position="140"/>
    </location>
</feature>
<keyword evidence="9" id="KW-0406">Ion transport</keyword>
<feature type="domain" description="Soluble ligand binding" evidence="18">
    <location>
        <begin position="570"/>
        <end position="605"/>
    </location>
</feature>
<dbReference type="InterPro" id="IPR049712">
    <property type="entry name" value="Poly_export"/>
</dbReference>
<evidence type="ECO:0000256" key="1">
    <source>
        <dbReference type="ARBA" id="ARBA00004571"/>
    </source>
</evidence>
<keyword evidence="5" id="KW-0762">Sugar transport</keyword>
<dbReference type="InterPro" id="IPR054765">
    <property type="entry name" value="SLBB_dom"/>
</dbReference>
<protein>
    <submittedName>
        <fullName evidence="20">Protein involved in polysaccharide export with SLBB domain</fullName>
    </submittedName>
</protein>
<keyword evidence="8" id="KW-0625">Polysaccharide transport</keyword>
<dbReference type="GO" id="GO:0015159">
    <property type="term" value="F:polysaccharide transmembrane transporter activity"/>
    <property type="evidence" value="ECO:0007669"/>
    <property type="project" value="InterPro"/>
</dbReference>
<keyword evidence="6" id="KW-0812">Transmembrane</keyword>
<evidence type="ECO:0000256" key="8">
    <source>
        <dbReference type="ARBA" id="ARBA00023047"/>
    </source>
</evidence>
<keyword evidence="12" id="KW-0564">Palmitate</keyword>
<dbReference type="Pfam" id="PF22461">
    <property type="entry name" value="SLBB_2"/>
    <property type="match status" value="1"/>
</dbReference>
<feature type="compositionally biased region" description="Polar residues" evidence="15">
    <location>
        <begin position="95"/>
        <end position="106"/>
    </location>
</feature>
<feature type="compositionally biased region" description="Low complexity" evidence="15">
    <location>
        <begin position="63"/>
        <end position="81"/>
    </location>
</feature>
<keyword evidence="13" id="KW-0998">Cell outer membrane</keyword>
<evidence type="ECO:0000256" key="12">
    <source>
        <dbReference type="ARBA" id="ARBA00023139"/>
    </source>
</evidence>
<keyword evidence="14" id="KW-0449">Lipoprotein</keyword>
<dbReference type="Proteomes" id="UP000542125">
    <property type="component" value="Unassembled WGS sequence"/>
</dbReference>
<dbReference type="AlphaFoldDB" id="A0A7Y9LMI8"/>
<evidence type="ECO:0000313" key="20">
    <source>
        <dbReference type="EMBL" id="NYE82153.1"/>
    </source>
</evidence>
<dbReference type="PANTHER" id="PTHR33619:SF3">
    <property type="entry name" value="POLYSACCHARIDE EXPORT PROTEIN GFCE-RELATED"/>
    <property type="match status" value="1"/>
</dbReference>
<proteinExistence type="inferred from homology"/>
<dbReference type="Gene3D" id="3.10.560.10">
    <property type="entry name" value="Outer membrane lipoprotein wza domain like"/>
    <property type="match status" value="4"/>
</dbReference>
<evidence type="ECO:0000256" key="16">
    <source>
        <dbReference type="SAM" id="SignalP"/>
    </source>
</evidence>
<dbReference type="Pfam" id="PF10531">
    <property type="entry name" value="SLBB"/>
    <property type="match status" value="1"/>
</dbReference>
<dbReference type="EMBL" id="JACBYR010000001">
    <property type="protein sequence ID" value="NYE82153.1"/>
    <property type="molecule type" value="Genomic_DNA"/>
</dbReference>
<evidence type="ECO:0000256" key="9">
    <source>
        <dbReference type="ARBA" id="ARBA00023065"/>
    </source>
</evidence>
<feature type="chain" id="PRO_5031207893" evidence="16">
    <location>
        <begin position="29"/>
        <end position="829"/>
    </location>
</feature>
<comment type="caution">
    <text evidence="20">The sequence shown here is derived from an EMBL/GenBank/DDBJ whole genome shotgun (WGS) entry which is preliminary data.</text>
</comment>
<keyword evidence="11" id="KW-0472">Membrane</keyword>
<dbReference type="GO" id="GO:0015288">
    <property type="term" value="F:porin activity"/>
    <property type="evidence" value="ECO:0007669"/>
    <property type="project" value="UniProtKB-KW"/>
</dbReference>
<evidence type="ECO:0000256" key="6">
    <source>
        <dbReference type="ARBA" id="ARBA00022692"/>
    </source>
</evidence>
<comment type="similarity">
    <text evidence="2">Belongs to the BexD/CtrA/VexA family.</text>
</comment>
<evidence type="ECO:0000259" key="17">
    <source>
        <dbReference type="Pfam" id="PF02563"/>
    </source>
</evidence>
<keyword evidence="4" id="KW-1134">Transmembrane beta strand</keyword>
<keyword evidence="21" id="KW-1185">Reference proteome</keyword>
<reference evidence="20 21" key="1">
    <citation type="submission" date="2020-07" db="EMBL/GenBank/DDBJ databases">
        <title>Genomic Encyclopedia of Type Strains, Phase IV (KMG-V): Genome sequencing to study the core and pangenomes of soil and plant-associated prokaryotes.</title>
        <authorList>
            <person name="Whitman W."/>
        </authorList>
    </citation>
    <scope>NUCLEOTIDE SEQUENCE [LARGE SCALE GENOMIC DNA]</scope>
    <source>
        <strain evidence="20 21">SAS40</strain>
    </source>
</reference>
<evidence type="ECO:0000259" key="19">
    <source>
        <dbReference type="Pfam" id="PF22461"/>
    </source>
</evidence>
<evidence type="ECO:0000256" key="15">
    <source>
        <dbReference type="SAM" id="MobiDB-lite"/>
    </source>
</evidence>
<keyword evidence="10" id="KW-0626">Porin</keyword>
<comment type="subcellular location">
    <subcellularLocation>
        <location evidence="1">Cell outer membrane</location>
        <topology evidence="1">Multi-pass membrane protein</topology>
    </subcellularLocation>
</comment>
<evidence type="ECO:0000256" key="4">
    <source>
        <dbReference type="ARBA" id="ARBA00022452"/>
    </source>
</evidence>
<dbReference type="InterPro" id="IPR003715">
    <property type="entry name" value="Poly_export_N"/>
</dbReference>
<dbReference type="Pfam" id="PF02563">
    <property type="entry name" value="Poly_export"/>
    <property type="match status" value="1"/>
</dbReference>
<evidence type="ECO:0000256" key="14">
    <source>
        <dbReference type="ARBA" id="ARBA00023288"/>
    </source>
</evidence>
<evidence type="ECO:0000256" key="5">
    <source>
        <dbReference type="ARBA" id="ARBA00022597"/>
    </source>
</evidence>
<keyword evidence="7 16" id="KW-0732">Signal</keyword>
<dbReference type="GO" id="GO:0046930">
    <property type="term" value="C:pore complex"/>
    <property type="evidence" value="ECO:0007669"/>
    <property type="project" value="UniProtKB-KW"/>
</dbReference>
<dbReference type="InterPro" id="IPR019554">
    <property type="entry name" value="Soluble_ligand-bd"/>
</dbReference>
<dbReference type="RefSeq" id="WP_257022166.1">
    <property type="nucleotide sequence ID" value="NZ_JACBYR010000001.1"/>
</dbReference>
<sequence length="829" mass="88126">MTYTYLHRPLRGTVAAVLAALVSTSAFAQFSLNGLGSTAPTSGGGTYVSPSSVTGSGMNGARATSATNSGIGTGTSTGANNVPGMGVGTSPMGAGNNSLDSGPNTLRDSRGPQDLDMNGEQGPDASRRGKKDGNAPARQRQISQFQQFVQQSTGRLLPVYGQDLFDLPQVTYSPDGGAPARDDYVLGPGDELQVQVWGGVDYKGSVTIDRNGQASIPRVGVVNLAGTRVADVEAVLRQSIGKTFTNFNLNASLGKLRSIQVYVVGQAQQPGTYNLSSLGTLVNALFASGGPNANGSMRNIELKRGGKVVTTFDLYDFIGRGEKGRDVPLASGDVIVIPPVGPRVAIAGALDNAAIYELKPGQSVGNSLGDILALGGGVPTLATSHKALIERVAPQQNPPRQVQDLALDNAGLATPLRDGDIVTLLGISPAFANAVTLQGNVAAPLRYRWFKGMKVRDLIPERDALITADYYVRKNLLVQNAEALGSDATKAGNQVDRRVRSMVDEINWDYAVVERLDRDKLRTQLIPFNLGRAVLQGDESQNLVLQPGDVVTILSQNDLRLPAEKRTRLVRVEGEVSAPGIYEVLPGETMGQLIQRVGGTTPQAYVYGIEIDRESVRQKQQQNLDLLIRRLESQQQSQILYIMANRNTADAAAQAAVAQQQQALARSQLEALRKLRSNGRIALEMSAGNPSMSIASLPDLPLEDGDRVMVPTVPSFVSAVGAINNENVFIYKNGRTVGEVIKSAGVRPEADLKQMFVVRADGSILASSTGFFSSGVESVALMPGDTIVVPEKLDRETTGNFVARQLKDWTQIFSQLGLGVAALSVIRDL</sequence>
<organism evidence="20 21">
    <name type="scientific">Pigmentiphaga litoralis</name>
    <dbReference type="NCBI Taxonomy" id="516702"/>
    <lineage>
        <taxon>Bacteria</taxon>
        <taxon>Pseudomonadati</taxon>
        <taxon>Pseudomonadota</taxon>
        <taxon>Betaproteobacteria</taxon>
        <taxon>Burkholderiales</taxon>
        <taxon>Alcaligenaceae</taxon>
        <taxon>Pigmentiphaga</taxon>
    </lineage>
</organism>
<name>A0A7Y9LMI8_9BURK</name>
<evidence type="ECO:0000259" key="18">
    <source>
        <dbReference type="Pfam" id="PF10531"/>
    </source>
</evidence>
<evidence type="ECO:0000256" key="10">
    <source>
        <dbReference type="ARBA" id="ARBA00023114"/>
    </source>
</evidence>
<feature type="domain" description="SLBB" evidence="19">
    <location>
        <begin position="260"/>
        <end position="336"/>
    </location>
</feature>
<dbReference type="PANTHER" id="PTHR33619">
    <property type="entry name" value="POLYSACCHARIDE EXPORT PROTEIN GFCE-RELATED"/>
    <property type="match status" value="1"/>
</dbReference>
<feature type="domain" description="Polysaccharide export protein N-terminal" evidence="17">
    <location>
        <begin position="179"/>
        <end position="251"/>
    </location>
</feature>
<dbReference type="GO" id="GO:0006811">
    <property type="term" value="P:monoatomic ion transport"/>
    <property type="evidence" value="ECO:0007669"/>
    <property type="project" value="UniProtKB-KW"/>
</dbReference>
<evidence type="ECO:0000256" key="2">
    <source>
        <dbReference type="ARBA" id="ARBA00009450"/>
    </source>
</evidence>
<feature type="signal peptide" evidence="16">
    <location>
        <begin position="1"/>
        <end position="28"/>
    </location>
</feature>
<accession>A0A7Y9LMI8</accession>
<dbReference type="GO" id="GO:0009279">
    <property type="term" value="C:cell outer membrane"/>
    <property type="evidence" value="ECO:0007669"/>
    <property type="project" value="UniProtKB-SubCell"/>
</dbReference>
<evidence type="ECO:0000256" key="11">
    <source>
        <dbReference type="ARBA" id="ARBA00023136"/>
    </source>
</evidence>
<evidence type="ECO:0000256" key="13">
    <source>
        <dbReference type="ARBA" id="ARBA00023237"/>
    </source>
</evidence>